<dbReference type="PANTHER" id="PTHR23248">
    <property type="entry name" value="PHOSPHOLIPID SCRAMBLASE-RELATED"/>
    <property type="match status" value="1"/>
</dbReference>
<evidence type="ECO:0000313" key="4">
    <source>
        <dbReference type="Proteomes" id="UP000279833"/>
    </source>
</evidence>
<dbReference type="Proteomes" id="UP000279833">
    <property type="component" value="Unassembled WGS sequence"/>
</dbReference>
<dbReference type="WBParaSite" id="SCUD_0002202201-mRNA-1">
    <property type="protein sequence ID" value="SCUD_0002202201-mRNA-1"/>
    <property type="gene ID" value="SCUD_0002202201"/>
</dbReference>
<dbReference type="EMBL" id="UZAK01048089">
    <property type="protein sequence ID" value="VDP77361.1"/>
    <property type="molecule type" value="Genomic_DNA"/>
</dbReference>
<dbReference type="PANTHER" id="PTHR23248:SF9">
    <property type="entry name" value="PHOSPHOLIPID SCRAMBLASE"/>
    <property type="match status" value="1"/>
</dbReference>
<gene>
    <name evidence="3" type="ORF">SCUD_LOCUS22018</name>
</gene>
<evidence type="ECO:0000313" key="5">
    <source>
        <dbReference type="WBParaSite" id="SCUD_0002202201-mRNA-1"/>
    </source>
</evidence>
<evidence type="ECO:0000256" key="1">
    <source>
        <dbReference type="ARBA" id="ARBA00005350"/>
    </source>
</evidence>
<comment type="cofactor">
    <cofactor evidence="2">
        <name>Ca(2+)</name>
        <dbReference type="ChEBI" id="CHEBI:29108"/>
    </cofactor>
</comment>
<accession>A0A183L3W1</accession>
<reference evidence="3 4" key="2">
    <citation type="submission" date="2018-11" db="EMBL/GenBank/DDBJ databases">
        <authorList>
            <consortium name="Pathogen Informatics"/>
        </authorList>
    </citation>
    <scope>NUCLEOTIDE SEQUENCE [LARGE SCALE GENOMIC DNA]</scope>
    <source>
        <strain evidence="3">Dakar</strain>
        <strain evidence="4">Dakar, Senegal</strain>
    </source>
</reference>
<keyword evidence="4" id="KW-1185">Reference proteome</keyword>
<protein>
    <recommendedName>
        <fullName evidence="2">Phospholipid scramblase</fullName>
    </recommendedName>
</protein>
<evidence type="ECO:0000256" key="2">
    <source>
        <dbReference type="RuleBase" id="RU363116"/>
    </source>
</evidence>
<dbReference type="GO" id="GO:0005886">
    <property type="term" value="C:plasma membrane"/>
    <property type="evidence" value="ECO:0007669"/>
    <property type="project" value="TreeGrafter"/>
</dbReference>
<keyword evidence="2" id="KW-0449">Lipoprotein</keyword>
<proteinExistence type="inferred from homology"/>
<comment type="similarity">
    <text evidence="1 2">Belongs to the phospholipid scramblase family.</text>
</comment>
<sequence>VTSADGTVEIGRITRKWSNIVQEFFTDADNFGVSFPMDLDVKVKAILLAAVFLIVSYTC</sequence>
<dbReference type="GO" id="GO:0017128">
    <property type="term" value="F:phospholipid scramblase activity"/>
    <property type="evidence" value="ECO:0007669"/>
    <property type="project" value="InterPro"/>
</dbReference>
<dbReference type="AlphaFoldDB" id="A0A183L3W1"/>
<keyword evidence="2" id="KW-0564">Palmitate</keyword>
<name>A0A183L3W1_9TREM</name>
<reference evidence="5" key="1">
    <citation type="submission" date="2016-06" db="UniProtKB">
        <authorList>
            <consortium name="WormBaseParasite"/>
        </authorList>
    </citation>
    <scope>IDENTIFICATION</scope>
</reference>
<dbReference type="InterPro" id="IPR005552">
    <property type="entry name" value="Scramblase"/>
</dbReference>
<dbReference type="STRING" id="6186.A0A183L3W1"/>
<dbReference type="Pfam" id="PF03803">
    <property type="entry name" value="Scramblase"/>
    <property type="match status" value="1"/>
</dbReference>
<organism evidence="5">
    <name type="scientific">Schistosoma curassoni</name>
    <dbReference type="NCBI Taxonomy" id="6186"/>
    <lineage>
        <taxon>Eukaryota</taxon>
        <taxon>Metazoa</taxon>
        <taxon>Spiralia</taxon>
        <taxon>Lophotrochozoa</taxon>
        <taxon>Platyhelminthes</taxon>
        <taxon>Trematoda</taxon>
        <taxon>Digenea</taxon>
        <taxon>Strigeidida</taxon>
        <taxon>Schistosomatoidea</taxon>
        <taxon>Schistosomatidae</taxon>
        <taxon>Schistosoma</taxon>
    </lineage>
</organism>
<evidence type="ECO:0000313" key="3">
    <source>
        <dbReference type="EMBL" id="VDP77361.1"/>
    </source>
</evidence>
<keyword evidence="2" id="KW-0106">Calcium</keyword>
<comment type="function">
    <text evidence="2">May mediate accelerated ATP-independent bidirectional transbilayer migration of phospholipids upon binding calcium ions that results in a loss of phospholipid asymmetry in the plasma membrane.</text>
</comment>